<gene>
    <name evidence="2" type="ORF">FS320_21950</name>
</gene>
<evidence type="ECO:0000313" key="3">
    <source>
        <dbReference type="Proteomes" id="UP000403266"/>
    </source>
</evidence>
<evidence type="ECO:0000313" key="2">
    <source>
        <dbReference type="EMBL" id="MPR27757.1"/>
    </source>
</evidence>
<organism evidence="2 3">
    <name type="scientific">Microvirga tunisiensis</name>
    <dbReference type="NCBI Taxonomy" id="2108360"/>
    <lineage>
        <taxon>Bacteria</taxon>
        <taxon>Pseudomonadati</taxon>
        <taxon>Pseudomonadota</taxon>
        <taxon>Alphaproteobacteria</taxon>
        <taxon>Hyphomicrobiales</taxon>
        <taxon>Methylobacteriaceae</taxon>
        <taxon>Microvirga</taxon>
    </lineage>
</organism>
<feature type="region of interest" description="Disordered" evidence="1">
    <location>
        <begin position="84"/>
        <end position="105"/>
    </location>
</feature>
<name>A0A5N7ML90_9HYPH</name>
<protein>
    <submittedName>
        <fullName evidence="2">Uncharacterized protein</fullName>
    </submittedName>
</protein>
<reference evidence="2 3" key="1">
    <citation type="journal article" date="2019" name="Syst. Appl. Microbiol.">
        <title>Microvirga tunisiensis sp. nov., a root nodule symbiotic bacterium isolated from Lupinus micranthus and L. luteus grown in Northern Tunisia.</title>
        <authorList>
            <person name="Msaddak A."/>
            <person name="Rejili M."/>
            <person name="Duran D."/>
            <person name="Mars M."/>
            <person name="Palacios J.M."/>
            <person name="Ruiz-Argueso T."/>
            <person name="Rey L."/>
            <person name="Imperial J."/>
        </authorList>
    </citation>
    <scope>NUCLEOTIDE SEQUENCE [LARGE SCALE GENOMIC DNA]</scope>
    <source>
        <strain evidence="2 3">Lmie10</strain>
    </source>
</reference>
<dbReference type="EMBL" id="VOSK01000105">
    <property type="protein sequence ID" value="MPR27757.1"/>
    <property type="molecule type" value="Genomic_DNA"/>
</dbReference>
<dbReference type="AlphaFoldDB" id="A0A5N7ML90"/>
<keyword evidence="3" id="KW-1185">Reference proteome</keyword>
<dbReference type="Proteomes" id="UP000403266">
    <property type="component" value="Unassembled WGS sequence"/>
</dbReference>
<dbReference type="RefSeq" id="WP_152714073.1">
    <property type="nucleotide sequence ID" value="NZ_VOSJ01000105.1"/>
</dbReference>
<accession>A0A5N7ML90</accession>
<evidence type="ECO:0000256" key="1">
    <source>
        <dbReference type="SAM" id="MobiDB-lite"/>
    </source>
</evidence>
<comment type="caution">
    <text evidence="2">The sequence shown here is derived from an EMBL/GenBank/DDBJ whole genome shotgun (WGS) entry which is preliminary data.</text>
</comment>
<proteinExistence type="predicted"/>
<sequence length="105" mass="11351">MTLQERLTKLASAARTHRASFAFAYSGIPGFPMHFIVGGNGAPLEIWLSRGGRGGTRKSNSNHLATIPVGPSERQAEELFRWFTTSPPAHDPLGRKIPSLPEGSP</sequence>